<evidence type="ECO:0000313" key="1">
    <source>
        <dbReference type="EMBL" id="KAJ6734493.1"/>
    </source>
</evidence>
<name>A0A9Q0UQZ9_SALPP</name>
<dbReference type="EMBL" id="JAPFFK010000011">
    <property type="protein sequence ID" value="KAJ6734493.1"/>
    <property type="molecule type" value="Genomic_DNA"/>
</dbReference>
<organism evidence="1 2">
    <name type="scientific">Salix purpurea</name>
    <name type="common">Purple osier willow</name>
    <dbReference type="NCBI Taxonomy" id="77065"/>
    <lineage>
        <taxon>Eukaryota</taxon>
        <taxon>Viridiplantae</taxon>
        <taxon>Streptophyta</taxon>
        <taxon>Embryophyta</taxon>
        <taxon>Tracheophyta</taxon>
        <taxon>Spermatophyta</taxon>
        <taxon>Magnoliopsida</taxon>
        <taxon>eudicotyledons</taxon>
        <taxon>Gunneridae</taxon>
        <taxon>Pentapetalae</taxon>
        <taxon>rosids</taxon>
        <taxon>fabids</taxon>
        <taxon>Malpighiales</taxon>
        <taxon>Salicaceae</taxon>
        <taxon>Saliceae</taxon>
        <taxon>Salix</taxon>
    </lineage>
</organism>
<comment type="caution">
    <text evidence="1">The sequence shown here is derived from an EMBL/GenBank/DDBJ whole genome shotgun (WGS) entry which is preliminary data.</text>
</comment>
<dbReference type="AlphaFoldDB" id="A0A9Q0UQZ9"/>
<reference evidence="1" key="1">
    <citation type="submission" date="2022-11" db="EMBL/GenBank/DDBJ databases">
        <authorList>
            <person name="Hyden B.L."/>
            <person name="Feng K."/>
            <person name="Yates T."/>
            <person name="Jawdy S."/>
            <person name="Smart L.B."/>
            <person name="Muchero W."/>
        </authorList>
    </citation>
    <scope>NUCLEOTIDE SEQUENCE</scope>
    <source>
        <tissue evidence="1">Shoot tip</tissue>
    </source>
</reference>
<protein>
    <submittedName>
        <fullName evidence="1">Uncharacterized protein</fullName>
    </submittedName>
</protein>
<reference evidence="1" key="2">
    <citation type="journal article" date="2023" name="Int. J. Mol. Sci.">
        <title>De Novo Assembly and Annotation of 11 Diverse Shrub Willow (Salix) Genomes Reveals Novel Gene Organization in Sex-Linked Regions.</title>
        <authorList>
            <person name="Hyden B."/>
            <person name="Feng K."/>
            <person name="Yates T.B."/>
            <person name="Jawdy S."/>
            <person name="Cereghino C."/>
            <person name="Smart L.B."/>
            <person name="Muchero W."/>
        </authorList>
    </citation>
    <scope>NUCLEOTIDE SEQUENCE</scope>
    <source>
        <tissue evidence="1">Shoot tip</tissue>
    </source>
</reference>
<dbReference type="OrthoDB" id="10469100at2759"/>
<sequence>MDGSLVVGRGIVGAHLRLSFANHLAGGQIQQTELERVGVEVTADRKRSMGMVVNRLLVGGKGREVVFFNYL</sequence>
<proteinExistence type="predicted"/>
<gene>
    <name evidence="1" type="ORF">OIU79_001708</name>
</gene>
<dbReference type="Proteomes" id="UP001151532">
    <property type="component" value="Chromosome 17"/>
</dbReference>
<accession>A0A9Q0UQZ9</accession>
<evidence type="ECO:0000313" key="2">
    <source>
        <dbReference type="Proteomes" id="UP001151532"/>
    </source>
</evidence>
<keyword evidence="2" id="KW-1185">Reference proteome</keyword>